<dbReference type="FunFam" id="3.40.50.10380:FF:000002">
    <property type="entry name" value="Malic enzyme"/>
    <property type="match status" value="1"/>
</dbReference>
<evidence type="ECO:0000259" key="14">
    <source>
        <dbReference type="SMART" id="SM00919"/>
    </source>
</evidence>
<comment type="cofactor">
    <cofactor evidence="1">
        <name>Mn(2+)</name>
        <dbReference type="ChEBI" id="CHEBI:29035"/>
    </cofactor>
</comment>
<feature type="domain" description="Malic enzyme N-terminal" evidence="15">
    <location>
        <begin position="95"/>
        <end position="276"/>
    </location>
</feature>
<dbReference type="NCBIfam" id="NF010052">
    <property type="entry name" value="PRK13529.1"/>
    <property type="match status" value="1"/>
</dbReference>
<feature type="binding site" evidence="12">
    <location>
        <position position="285"/>
    </location>
    <ligand>
        <name>a divalent metal cation</name>
        <dbReference type="ChEBI" id="CHEBI:60240"/>
    </ligand>
</feature>
<dbReference type="SUPFAM" id="SSF53223">
    <property type="entry name" value="Aminoacid dehydrogenase-like, N-terminal domain"/>
    <property type="match status" value="1"/>
</dbReference>
<dbReference type="SUPFAM" id="SSF51735">
    <property type="entry name" value="NAD(P)-binding Rossmann-fold domains"/>
    <property type="match status" value="1"/>
</dbReference>
<sequence length="570" mass="63075">MASGGDHDVCGEDCAAEDQLVTPWTISVASGYTLLRDPHHNKGLAFTEKERDAHYLRGLLPPAIISQQQQEKKLMQNLRSYEVPLHRYMAMMELQERNERLFYKLLIDNVEELLPVVYTPTVGEACQKYGGIFRRPQGLYISLKEKGKILEVLKNWPEKNIQVIVVTDGERILGLGDLGCQGMGIPVGKLALYTALGGVRPSACLPITIDVGTNNESLLNNEFYIGLKQKRATGKEYADLLQEFMTAVKQNYGEKVLVQFEDFANHNAFELLSKYSTTHLVFNDDIQGTASVVLSGIVSSLKLIGGTLADQTFLFLGAGEAGTGIAELIALEMSKQTKIPLEETRKKIWLVDSRGLIVIHRKESLQHFKKPWAHEHEPCTTLIDAVKAIKPTVLIGTSGQGKTFTKEVVEAMASFNKKPLIMALSNPTSQAECTAEEAYNWSEGRAVFASGSPFDPVKYNDKLFIPGQANNAYIFPGLGLGLVMSGAIRMHDEMLLAASEALACQVTQEHYDKGMTFPPFSNIRTISANIAAKVAAKAYDLGLATRLPRPDDLVKFAESCMYSPNYRIYR</sequence>
<feature type="binding site" evidence="11">
    <location>
        <position position="426"/>
    </location>
    <ligand>
        <name>(S)-malate</name>
        <dbReference type="ChEBI" id="CHEBI:15589"/>
    </ligand>
</feature>
<name>A0AAD8I418_9APIA</name>
<feature type="binding site" evidence="11">
    <location>
        <position position="470"/>
    </location>
    <ligand>
        <name>(S)-malate</name>
        <dbReference type="ChEBI" id="CHEBI:15589"/>
    </ligand>
</feature>
<gene>
    <name evidence="16" type="ORF">POM88_024396</name>
</gene>
<dbReference type="GO" id="GO:0046872">
    <property type="term" value="F:metal ion binding"/>
    <property type="evidence" value="ECO:0007669"/>
    <property type="project" value="UniProtKB-KW"/>
</dbReference>
<evidence type="ECO:0000256" key="11">
    <source>
        <dbReference type="PIRSR" id="PIRSR000106-2"/>
    </source>
</evidence>
<comment type="catalytic activity">
    <reaction evidence="7">
        <text>(S)-malate + NADP(+) = pyruvate + CO2 + NADPH</text>
        <dbReference type="Rhea" id="RHEA:18253"/>
        <dbReference type="ChEBI" id="CHEBI:15361"/>
        <dbReference type="ChEBI" id="CHEBI:15589"/>
        <dbReference type="ChEBI" id="CHEBI:16526"/>
        <dbReference type="ChEBI" id="CHEBI:57783"/>
        <dbReference type="ChEBI" id="CHEBI:58349"/>
        <dbReference type="EC" id="1.1.1.40"/>
    </reaction>
</comment>
<evidence type="ECO:0000313" key="17">
    <source>
        <dbReference type="Proteomes" id="UP001237642"/>
    </source>
</evidence>
<dbReference type="PROSITE" id="PS00331">
    <property type="entry name" value="MALIC_ENZYMES"/>
    <property type="match status" value="1"/>
</dbReference>
<feature type="domain" description="Malic enzyme NAD-binding" evidence="14">
    <location>
        <begin position="286"/>
        <end position="539"/>
    </location>
</feature>
<organism evidence="16 17">
    <name type="scientific">Heracleum sosnowskyi</name>
    <dbReference type="NCBI Taxonomy" id="360622"/>
    <lineage>
        <taxon>Eukaryota</taxon>
        <taxon>Viridiplantae</taxon>
        <taxon>Streptophyta</taxon>
        <taxon>Embryophyta</taxon>
        <taxon>Tracheophyta</taxon>
        <taxon>Spermatophyta</taxon>
        <taxon>Magnoliopsida</taxon>
        <taxon>eudicotyledons</taxon>
        <taxon>Gunneridae</taxon>
        <taxon>Pentapetalae</taxon>
        <taxon>asterids</taxon>
        <taxon>campanulids</taxon>
        <taxon>Apiales</taxon>
        <taxon>Apiaceae</taxon>
        <taxon>Apioideae</taxon>
        <taxon>apioid superclade</taxon>
        <taxon>Tordylieae</taxon>
        <taxon>Tordyliinae</taxon>
        <taxon>Heracleum</taxon>
    </lineage>
</organism>
<keyword evidence="17" id="KW-1185">Reference proteome</keyword>
<evidence type="ECO:0000256" key="3">
    <source>
        <dbReference type="ARBA" id="ARBA00022723"/>
    </source>
</evidence>
<dbReference type="PANTHER" id="PTHR23406:SF89">
    <property type="entry name" value="NADP-DEPENDENT MALIC ENZYME 1"/>
    <property type="match status" value="1"/>
</dbReference>
<dbReference type="InterPro" id="IPR015884">
    <property type="entry name" value="Malic_enzyme_CS"/>
</dbReference>
<dbReference type="GO" id="GO:0009507">
    <property type="term" value="C:chloroplast"/>
    <property type="evidence" value="ECO:0007669"/>
    <property type="project" value="TreeGrafter"/>
</dbReference>
<dbReference type="PANTHER" id="PTHR23406">
    <property type="entry name" value="MALIC ENZYME-RELATED"/>
    <property type="match status" value="1"/>
</dbReference>
<comment type="cofactor">
    <cofactor evidence="12">
        <name>Mg(2+)</name>
        <dbReference type="ChEBI" id="CHEBI:18420"/>
    </cofactor>
    <cofactor evidence="12">
        <name>Mn(2+)</name>
        <dbReference type="ChEBI" id="CHEBI:29035"/>
    </cofactor>
    <text evidence="12">Divalent metal cations. Prefers magnesium or manganese.</text>
</comment>
<evidence type="ECO:0000259" key="15">
    <source>
        <dbReference type="SMART" id="SM01274"/>
    </source>
</evidence>
<evidence type="ECO:0000256" key="12">
    <source>
        <dbReference type="PIRSR" id="PIRSR000106-3"/>
    </source>
</evidence>
<dbReference type="Proteomes" id="UP001237642">
    <property type="component" value="Unassembled WGS sequence"/>
</dbReference>
<evidence type="ECO:0000256" key="13">
    <source>
        <dbReference type="RuleBase" id="RU003426"/>
    </source>
</evidence>
<feature type="binding site" evidence="11">
    <location>
        <position position="171"/>
    </location>
    <ligand>
        <name>(S)-malate</name>
        <dbReference type="ChEBI" id="CHEBI:15589"/>
    </ligand>
</feature>
<dbReference type="SMART" id="SM01274">
    <property type="entry name" value="malic"/>
    <property type="match status" value="1"/>
</dbReference>
<evidence type="ECO:0000313" key="16">
    <source>
        <dbReference type="EMBL" id="KAK1377652.1"/>
    </source>
</evidence>
<dbReference type="GO" id="GO:0006108">
    <property type="term" value="P:malate metabolic process"/>
    <property type="evidence" value="ECO:0007669"/>
    <property type="project" value="TreeGrafter"/>
</dbReference>
<dbReference type="PIRSF" id="PIRSF000106">
    <property type="entry name" value="ME"/>
    <property type="match status" value="1"/>
</dbReference>
<comment type="similarity">
    <text evidence="2 13">Belongs to the malic enzymes family.</text>
</comment>
<feature type="active site" description="Proton donor" evidence="10">
    <location>
        <position position="118"/>
    </location>
</feature>
<evidence type="ECO:0000256" key="2">
    <source>
        <dbReference type="ARBA" id="ARBA00008785"/>
    </source>
</evidence>
<evidence type="ECO:0000256" key="8">
    <source>
        <dbReference type="ARBA" id="ARBA00051384"/>
    </source>
</evidence>
<dbReference type="Pfam" id="PF00390">
    <property type="entry name" value="malic"/>
    <property type="match status" value="1"/>
</dbReference>
<dbReference type="EMBL" id="JAUIZM010000006">
    <property type="protein sequence ID" value="KAK1377652.1"/>
    <property type="molecule type" value="Genomic_DNA"/>
</dbReference>
<keyword evidence="4" id="KW-0521">NADP</keyword>
<comment type="catalytic activity">
    <reaction evidence="8">
        <text>oxaloacetate + H(+) = pyruvate + CO2</text>
        <dbReference type="Rhea" id="RHEA:15641"/>
        <dbReference type="ChEBI" id="CHEBI:15361"/>
        <dbReference type="ChEBI" id="CHEBI:15378"/>
        <dbReference type="ChEBI" id="CHEBI:16452"/>
        <dbReference type="ChEBI" id="CHEBI:16526"/>
        <dbReference type="EC" id="1.1.1.40"/>
    </reaction>
</comment>
<comment type="caution">
    <text evidence="16">The sequence shown here is derived from an EMBL/GenBank/DDBJ whole genome shotgun (WGS) entry which is preliminary data.</text>
</comment>
<dbReference type="PRINTS" id="PR00072">
    <property type="entry name" value="MALOXRDTASE"/>
</dbReference>
<evidence type="ECO:0000256" key="9">
    <source>
        <dbReference type="ARBA" id="ARBA00053970"/>
    </source>
</evidence>
<evidence type="ECO:0000256" key="1">
    <source>
        <dbReference type="ARBA" id="ARBA00001936"/>
    </source>
</evidence>
<feature type="binding site" evidence="12">
    <location>
        <position position="262"/>
    </location>
    <ligand>
        <name>a divalent metal cation</name>
        <dbReference type="ChEBI" id="CHEBI:60240"/>
    </ligand>
</feature>
<comment type="function">
    <text evidence="9">The chloroplastic ME isoform decarboxylates malate shuttled from neighboring mesophyll cells. The CO(2) released is then refixed by ribulose-bisphosphate carboxylase. This pathway eliminates the photorespiratory loss of CO(2) that occurs in most plants.</text>
</comment>
<evidence type="ECO:0000256" key="4">
    <source>
        <dbReference type="ARBA" id="ARBA00022857"/>
    </source>
</evidence>
<dbReference type="Pfam" id="PF03949">
    <property type="entry name" value="Malic_M"/>
    <property type="match status" value="1"/>
</dbReference>
<dbReference type="GO" id="GO:0004473">
    <property type="term" value="F:malate dehydrogenase (decarboxylating) (NADP+) activity"/>
    <property type="evidence" value="ECO:0007669"/>
    <property type="project" value="UniProtKB-EC"/>
</dbReference>
<keyword evidence="3 12" id="KW-0479">Metal-binding</keyword>
<dbReference type="CDD" id="cd05312">
    <property type="entry name" value="NAD_bind_1_malic_enz"/>
    <property type="match status" value="1"/>
</dbReference>
<keyword evidence="5 13" id="KW-0560">Oxidoreductase</keyword>
<protein>
    <recommendedName>
        <fullName evidence="13">Malic enzyme</fullName>
    </recommendedName>
</protein>
<dbReference type="InterPro" id="IPR012302">
    <property type="entry name" value="Malic_NAD-bd"/>
</dbReference>
<dbReference type="SMART" id="SM00919">
    <property type="entry name" value="Malic_M"/>
    <property type="match status" value="1"/>
</dbReference>
<evidence type="ECO:0000256" key="7">
    <source>
        <dbReference type="ARBA" id="ARBA00050924"/>
    </source>
</evidence>
<evidence type="ECO:0000256" key="10">
    <source>
        <dbReference type="PIRSR" id="PIRSR000106-1"/>
    </source>
</evidence>
<evidence type="ECO:0000256" key="6">
    <source>
        <dbReference type="ARBA" id="ARBA00023027"/>
    </source>
</evidence>
<proteinExistence type="inferred from homology"/>
<reference evidence="16" key="2">
    <citation type="submission" date="2023-05" db="EMBL/GenBank/DDBJ databases">
        <authorList>
            <person name="Schelkunov M.I."/>
        </authorList>
    </citation>
    <scope>NUCLEOTIDE SEQUENCE</scope>
    <source>
        <strain evidence="16">Hsosn_3</strain>
        <tissue evidence="16">Leaf</tissue>
    </source>
</reference>
<keyword evidence="6" id="KW-0520">NAD</keyword>
<dbReference type="InterPro" id="IPR046346">
    <property type="entry name" value="Aminoacid_DH-like_N_sf"/>
</dbReference>
<evidence type="ECO:0000256" key="5">
    <source>
        <dbReference type="ARBA" id="ARBA00023002"/>
    </source>
</evidence>
<dbReference type="Gene3D" id="3.40.50.10380">
    <property type="entry name" value="Malic enzyme, N-terminal domain"/>
    <property type="match status" value="1"/>
</dbReference>
<dbReference type="InterPro" id="IPR036291">
    <property type="entry name" value="NAD(P)-bd_dom_sf"/>
</dbReference>
<dbReference type="FunFam" id="3.40.50.720:FF:000067">
    <property type="entry name" value="Malic enzyme"/>
    <property type="match status" value="1"/>
</dbReference>
<dbReference type="InterPro" id="IPR037062">
    <property type="entry name" value="Malic_N_dom_sf"/>
</dbReference>
<dbReference type="GO" id="GO:0051287">
    <property type="term" value="F:NAD binding"/>
    <property type="evidence" value="ECO:0007669"/>
    <property type="project" value="InterPro"/>
</dbReference>
<dbReference type="Gene3D" id="3.40.50.720">
    <property type="entry name" value="NAD(P)-binding Rossmann-like Domain"/>
    <property type="match status" value="1"/>
</dbReference>
<feature type="active site" description="Proton acceptor" evidence="10">
    <location>
        <position position="189"/>
    </location>
</feature>
<accession>A0AAD8I418</accession>
<feature type="binding site" evidence="12">
    <location>
        <position position="261"/>
    </location>
    <ligand>
        <name>a divalent metal cation</name>
        <dbReference type="ChEBI" id="CHEBI:60240"/>
    </ligand>
</feature>
<reference evidence="16" key="1">
    <citation type="submission" date="2023-02" db="EMBL/GenBank/DDBJ databases">
        <title>Genome of toxic invasive species Heracleum sosnowskyi carries increased number of genes despite the absence of recent whole-genome duplications.</title>
        <authorList>
            <person name="Schelkunov M."/>
            <person name="Shtratnikova V."/>
            <person name="Makarenko M."/>
            <person name="Klepikova A."/>
            <person name="Omelchenko D."/>
            <person name="Novikova G."/>
            <person name="Obukhova E."/>
            <person name="Bogdanov V."/>
            <person name="Penin A."/>
            <person name="Logacheva M."/>
        </authorList>
    </citation>
    <scope>NUCLEOTIDE SEQUENCE</scope>
    <source>
        <strain evidence="16">Hsosn_3</strain>
        <tissue evidence="16">Leaf</tissue>
    </source>
</reference>
<dbReference type="AlphaFoldDB" id="A0AAD8I418"/>
<dbReference type="InterPro" id="IPR012301">
    <property type="entry name" value="Malic_N_dom"/>
</dbReference>
<dbReference type="InterPro" id="IPR001891">
    <property type="entry name" value="Malic_OxRdtase"/>
</dbReference>